<gene>
    <name evidence="1" type="ORF">HMPREF1991_02635</name>
</gene>
<protein>
    <submittedName>
        <fullName evidence="1">Uncharacterized protein</fullName>
    </submittedName>
</protein>
<name>A0A069QN61_HOYLO</name>
<reference evidence="1 2" key="1">
    <citation type="submission" date="2013-08" db="EMBL/GenBank/DDBJ databases">
        <authorList>
            <person name="Weinstock G."/>
            <person name="Sodergren E."/>
            <person name="Wylie T."/>
            <person name="Fulton L."/>
            <person name="Fulton R."/>
            <person name="Fronick C."/>
            <person name="O'Laughlin M."/>
            <person name="Godfrey J."/>
            <person name="Miner T."/>
            <person name="Herter B."/>
            <person name="Appelbaum E."/>
            <person name="Cordes M."/>
            <person name="Lek S."/>
            <person name="Wollam A."/>
            <person name="Pepin K.H."/>
            <person name="Palsikar V.B."/>
            <person name="Mitreva M."/>
            <person name="Wilson R.K."/>
        </authorList>
    </citation>
    <scope>NUCLEOTIDE SEQUENCE [LARGE SCALE GENOMIC DNA]</scope>
    <source>
        <strain evidence="1 2">ATCC 15930</strain>
    </source>
</reference>
<evidence type="ECO:0000313" key="2">
    <source>
        <dbReference type="Proteomes" id="UP000027442"/>
    </source>
</evidence>
<keyword evidence="2" id="KW-1185">Reference proteome</keyword>
<dbReference type="EMBL" id="JNGW01000116">
    <property type="protein sequence ID" value="KDR51271.1"/>
    <property type="molecule type" value="Genomic_DNA"/>
</dbReference>
<evidence type="ECO:0000313" key="1">
    <source>
        <dbReference type="EMBL" id="KDR51271.1"/>
    </source>
</evidence>
<accession>A0A069QN61</accession>
<comment type="caution">
    <text evidence="1">The sequence shown here is derived from an EMBL/GenBank/DDBJ whole genome shotgun (WGS) entry which is preliminary data.</text>
</comment>
<dbReference type="PATRIC" id="fig|1122985.7.peg.2729"/>
<proteinExistence type="predicted"/>
<dbReference type="AlphaFoldDB" id="A0A069QN61"/>
<dbReference type="HOGENOM" id="CLU_3294642_0_0_10"/>
<sequence>MPTSYWFTPLNPSIPQLINEQSSETLKLKSSISIPTNNKI</sequence>
<organism evidence="1 2">
    <name type="scientific">Hoylesella loescheii DSM 19665 = JCM 12249 = ATCC 15930</name>
    <dbReference type="NCBI Taxonomy" id="1122985"/>
    <lineage>
        <taxon>Bacteria</taxon>
        <taxon>Pseudomonadati</taxon>
        <taxon>Bacteroidota</taxon>
        <taxon>Bacteroidia</taxon>
        <taxon>Bacteroidales</taxon>
        <taxon>Prevotellaceae</taxon>
        <taxon>Hoylesella</taxon>
    </lineage>
</organism>
<dbReference type="Proteomes" id="UP000027442">
    <property type="component" value="Unassembled WGS sequence"/>
</dbReference>